<evidence type="ECO:0000256" key="2">
    <source>
        <dbReference type="ARBA" id="ARBA00022840"/>
    </source>
</evidence>
<dbReference type="Proteomes" id="UP000251002">
    <property type="component" value="Unassembled WGS sequence"/>
</dbReference>
<evidence type="ECO:0000256" key="1">
    <source>
        <dbReference type="ARBA" id="ARBA00022741"/>
    </source>
</evidence>
<protein>
    <submittedName>
        <fullName evidence="5">ABC transporter ATP-binding protein</fullName>
    </submittedName>
</protein>
<dbReference type="InterPro" id="IPR051309">
    <property type="entry name" value="ABCF_ATPase"/>
</dbReference>
<feature type="domain" description="ABC transporter" evidence="4">
    <location>
        <begin position="10"/>
        <end position="202"/>
    </location>
</feature>
<dbReference type="Gene3D" id="3.40.50.300">
    <property type="entry name" value="P-loop containing nucleotide triphosphate hydrolases"/>
    <property type="match status" value="3"/>
</dbReference>
<organism evidence="5 6">
    <name type="scientific">Planococcus halotolerans</name>
    <dbReference type="NCBI Taxonomy" id="2233542"/>
    <lineage>
        <taxon>Bacteria</taxon>
        <taxon>Bacillati</taxon>
        <taxon>Bacillota</taxon>
        <taxon>Bacilli</taxon>
        <taxon>Bacillales</taxon>
        <taxon>Caryophanaceae</taxon>
        <taxon>Planococcus</taxon>
    </lineage>
</organism>
<dbReference type="PANTHER" id="PTHR42855">
    <property type="entry name" value="ABC TRANSPORTER ATP-BINDING SUBUNIT"/>
    <property type="match status" value="1"/>
</dbReference>
<dbReference type="SUPFAM" id="SSF52540">
    <property type="entry name" value="P-loop containing nucleoside triphosphate hydrolases"/>
    <property type="match status" value="2"/>
</dbReference>
<feature type="domain" description="ABC transporter" evidence="4">
    <location>
        <begin position="294"/>
        <end position="505"/>
    </location>
</feature>
<dbReference type="Pfam" id="PF12848">
    <property type="entry name" value="ABC_tran_Xtn"/>
    <property type="match status" value="1"/>
</dbReference>
<dbReference type="Pfam" id="PF00005">
    <property type="entry name" value="ABC_tran"/>
    <property type="match status" value="2"/>
</dbReference>
<dbReference type="NCBIfam" id="NF000355">
    <property type="entry name" value="ribo_prot_ABC_F"/>
    <property type="match status" value="1"/>
</dbReference>
<reference evidence="5 6" key="1">
    <citation type="submission" date="2018-06" db="EMBL/GenBank/DDBJ databases">
        <title>The draft genome sequences of strains SCU63 and S1.</title>
        <authorList>
            <person name="Gan L."/>
        </authorList>
    </citation>
    <scope>NUCLEOTIDE SEQUENCE [LARGE SCALE GENOMIC DNA]</scope>
    <source>
        <strain evidence="5 6">SCU63</strain>
    </source>
</reference>
<sequence length="551" mass="62918">MGEIDMAIIGKLNKMTIRVKERVIVGEAKASIHEQARIAVIGANGSGKTSLLEAIARGDQGIHWIGNAPEIIYMEQEARNLDATSAERETRMLERMWRIPGDRMKLSGGETMKLRLARVLSQVADVYLLDEPTNHLDAESLGLLAEEIGRIDGTVIFVSHDRHFIDQVATHVWEIEDAVLTEYEGDYSVSRTEKEHQRHTQKRKYDKQQAKIAQVENQIAKLQSWSDKAHADSTKKDGAKEYFRMKAKKKDVQIRSKRQRLQAELDQERVAEPKEELQISFDINDAAKKGRRVIGLKNVRKSFGGRVLFEDATFTIQHGERVGLLGANGSGKSTFLKIVLGMMECEGNVWLSGGMKIGYLSQEVFDLPEEKTPSEIFLAESYEETGKIRNLMDHLGFEKIHWDQQILNMSMGERVKLKLMEFMLSECNVLLLDEPTNHLDLPSREELERTLQFFDGTMLIATHDRYFMEKLSGKLLVFEGGSLTKYEGGYSDWMERDAAAERLDLLQLERERQEVLGKLSFLKPMDKEYGSLDQRFKELSASIKMIETEKI</sequence>
<proteinExistence type="predicted"/>
<dbReference type="CDD" id="cd03221">
    <property type="entry name" value="ABCF_EF-3"/>
    <property type="match status" value="2"/>
</dbReference>
<evidence type="ECO:0000313" key="6">
    <source>
        <dbReference type="Proteomes" id="UP000251002"/>
    </source>
</evidence>
<dbReference type="GO" id="GO:0005524">
    <property type="term" value="F:ATP binding"/>
    <property type="evidence" value="ECO:0007669"/>
    <property type="project" value="UniProtKB-KW"/>
</dbReference>
<evidence type="ECO:0000256" key="3">
    <source>
        <dbReference type="SAM" id="MobiDB-lite"/>
    </source>
</evidence>
<dbReference type="GO" id="GO:0016887">
    <property type="term" value="F:ATP hydrolysis activity"/>
    <property type="evidence" value="ECO:0007669"/>
    <property type="project" value="InterPro"/>
</dbReference>
<evidence type="ECO:0000313" key="5">
    <source>
        <dbReference type="EMBL" id="RAZ75707.1"/>
    </source>
</evidence>
<accession>A0A365KRA7</accession>
<dbReference type="InterPro" id="IPR032781">
    <property type="entry name" value="ABC_tran_Xtn"/>
</dbReference>
<evidence type="ECO:0000259" key="4">
    <source>
        <dbReference type="PROSITE" id="PS50893"/>
    </source>
</evidence>
<name>A0A365KRA7_9BACL</name>
<dbReference type="InterPro" id="IPR003593">
    <property type="entry name" value="AAA+_ATPase"/>
</dbReference>
<dbReference type="PANTHER" id="PTHR42855:SF2">
    <property type="entry name" value="DRUG RESISTANCE ABC TRANSPORTER,ATP-BINDING PROTEIN"/>
    <property type="match status" value="1"/>
</dbReference>
<dbReference type="SMART" id="SM00382">
    <property type="entry name" value="AAA"/>
    <property type="match status" value="2"/>
</dbReference>
<dbReference type="InterPro" id="IPR027417">
    <property type="entry name" value="P-loop_NTPase"/>
</dbReference>
<keyword evidence="1" id="KW-0547">Nucleotide-binding</keyword>
<gene>
    <name evidence="5" type="ORF">DP120_12965</name>
</gene>
<keyword evidence="2 5" id="KW-0067">ATP-binding</keyword>
<comment type="caution">
    <text evidence="5">The sequence shown here is derived from an EMBL/GenBank/DDBJ whole genome shotgun (WGS) entry which is preliminary data.</text>
</comment>
<dbReference type="InterPro" id="IPR003439">
    <property type="entry name" value="ABC_transporter-like_ATP-bd"/>
</dbReference>
<dbReference type="EMBL" id="QLZR01000005">
    <property type="protein sequence ID" value="RAZ75707.1"/>
    <property type="molecule type" value="Genomic_DNA"/>
</dbReference>
<dbReference type="PROSITE" id="PS50893">
    <property type="entry name" value="ABC_TRANSPORTER_2"/>
    <property type="match status" value="2"/>
</dbReference>
<keyword evidence="6" id="KW-1185">Reference proteome</keyword>
<dbReference type="AlphaFoldDB" id="A0A365KRA7"/>
<feature type="region of interest" description="Disordered" evidence="3">
    <location>
        <begin position="190"/>
        <end position="209"/>
    </location>
</feature>